<organism evidence="4 5">
    <name type="scientific">Microbacterium album</name>
    <dbReference type="NCBI Taxonomy" id="2053191"/>
    <lineage>
        <taxon>Bacteria</taxon>
        <taxon>Bacillati</taxon>
        <taxon>Actinomycetota</taxon>
        <taxon>Actinomycetes</taxon>
        <taxon>Micrococcales</taxon>
        <taxon>Microbacteriaceae</taxon>
        <taxon>Microbacterium</taxon>
    </lineage>
</organism>
<name>A0A917ML61_9MICO</name>
<dbReference type="PROSITE" id="PS51782">
    <property type="entry name" value="LYSM"/>
    <property type="match status" value="4"/>
</dbReference>
<keyword evidence="5" id="KW-1185">Reference proteome</keyword>
<feature type="domain" description="LysM" evidence="3">
    <location>
        <begin position="221"/>
        <end position="265"/>
    </location>
</feature>
<gene>
    <name evidence="4" type="ORF">GCM10010921_12410</name>
</gene>
<proteinExistence type="predicted"/>
<sequence length="517" mass="51831">MRSLFTSVPVAIAGSIALSLGATPAAAAEVKMRDGVRDGQVPGSAFGATRAAAAQAVPTVRVETSVRPAARPSTHVVQPGDTVTRIAIRNGLRTIDVLTWNGLGWTTTIYPGQVLRLTPPGSPAPAAPAPAPAAAPASTSAATYTVKAGDTVWGIAQKHGTTVEAILSANGIGASALIFPGQTLRLTGAAPAATPRPATPAPSAAAPAAPAAKPAANDGGATYTVKAGDTVWGIAQRNGTTVAAIISANGLGASATIFPGQKLKLSGSSAAPAAPAPAAPAPAPAAPAPAAPAPAAPAPAPAPAAATGTYQVVAGDTLWGIANRNGTTVAALLQANGLSEGAIIYPGQKLKLSGAAPAAPAPAPAAKPSPAATEDPSIQRSAVLDREQADNARLIIRVGRELGASDRAIAIALATAMVESSLRNLNHGDRDSLGLFQQRPSTGWGTPEQILDPVRSTKAFFGGPNDPNGYSTRGLFDIPGWEKMEFTKAAQAVQISAYPNRYGQWEQAAYGWLAQFG</sequence>
<dbReference type="AlphaFoldDB" id="A0A917ML61"/>
<protein>
    <recommendedName>
        <fullName evidence="3">LysM domain-containing protein</fullName>
    </recommendedName>
</protein>
<dbReference type="EMBL" id="BMJY01000003">
    <property type="protein sequence ID" value="GGH40453.1"/>
    <property type="molecule type" value="Genomic_DNA"/>
</dbReference>
<feature type="domain" description="LysM" evidence="3">
    <location>
        <begin position="73"/>
        <end position="117"/>
    </location>
</feature>
<dbReference type="SMART" id="SM00257">
    <property type="entry name" value="LysM"/>
    <property type="match status" value="4"/>
</dbReference>
<reference evidence="4" key="1">
    <citation type="journal article" date="2014" name="Int. J. Syst. Evol. Microbiol.">
        <title>Complete genome sequence of Corynebacterium casei LMG S-19264T (=DSM 44701T), isolated from a smear-ripened cheese.</title>
        <authorList>
            <consortium name="US DOE Joint Genome Institute (JGI-PGF)"/>
            <person name="Walter F."/>
            <person name="Albersmeier A."/>
            <person name="Kalinowski J."/>
            <person name="Ruckert C."/>
        </authorList>
    </citation>
    <scope>NUCLEOTIDE SEQUENCE</scope>
    <source>
        <strain evidence="4">CGMCC 1.15794</strain>
    </source>
</reference>
<feature type="region of interest" description="Disordered" evidence="1">
    <location>
        <begin position="355"/>
        <end position="378"/>
    </location>
</feature>
<dbReference type="Gene3D" id="3.10.350.10">
    <property type="entry name" value="LysM domain"/>
    <property type="match status" value="4"/>
</dbReference>
<reference evidence="4" key="2">
    <citation type="submission" date="2020-09" db="EMBL/GenBank/DDBJ databases">
        <authorList>
            <person name="Sun Q."/>
            <person name="Zhou Y."/>
        </authorList>
    </citation>
    <scope>NUCLEOTIDE SEQUENCE</scope>
    <source>
        <strain evidence="4">CGMCC 1.15794</strain>
    </source>
</reference>
<dbReference type="PANTHER" id="PTHR33734">
    <property type="entry name" value="LYSM DOMAIN-CONTAINING GPI-ANCHORED PROTEIN 2"/>
    <property type="match status" value="1"/>
</dbReference>
<evidence type="ECO:0000259" key="3">
    <source>
        <dbReference type="PROSITE" id="PS51782"/>
    </source>
</evidence>
<evidence type="ECO:0000256" key="1">
    <source>
        <dbReference type="SAM" id="MobiDB-lite"/>
    </source>
</evidence>
<dbReference type="RefSeq" id="WP_229663110.1">
    <property type="nucleotide sequence ID" value="NZ_BMJY01000003.1"/>
</dbReference>
<feature type="compositionally biased region" description="Low complexity" evidence="1">
    <location>
        <begin position="190"/>
        <end position="216"/>
    </location>
</feature>
<feature type="signal peptide" evidence="2">
    <location>
        <begin position="1"/>
        <end position="27"/>
    </location>
</feature>
<feature type="chain" id="PRO_5037688497" description="LysM domain-containing protein" evidence="2">
    <location>
        <begin position="28"/>
        <end position="517"/>
    </location>
</feature>
<keyword evidence="2" id="KW-0732">Signal</keyword>
<evidence type="ECO:0000256" key="2">
    <source>
        <dbReference type="SAM" id="SignalP"/>
    </source>
</evidence>
<dbReference type="InterPro" id="IPR018392">
    <property type="entry name" value="LysM"/>
</dbReference>
<accession>A0A917ML61</accession>
<feature type="compositionally biased region" description="Pro residues" evidence="1">
    <location>
        <begin position="274"/>
        <end position="302"/>
    </location>
</feature>
<dbReference type="GO" id="GO:0008932">
    <property type="term" value="F:lytic endotransglycosylase activity"/>
    <property type="evidence" value="ECO:0007669"/>
    <property type="project" value="TreeGrafter"/>
</dbReference>
<dbReference type="Proteomes" id="UP000657592">
    <property type="component" value="Unassembled WGS sequence"/>
</dbReference>
<evidence type="ECO:0000313" key="5">
    <source>
        <dbReference type="Proteomes" id="UP000657592"/>
    </source>
</evidence>
<dbReference type="InterPro" id="IPR036779">
    <property type="entry name" value="LysM_dom_sf"/>
</dbReference>
<dbReference type="CDD" id="cd00118">
    <property type="entry name" value="LysM"/>
    <property type="match status" value="4"/>
</dbReference>
<feature type="domain" description="LysM" evidence="3">
    <location>
        <begin position="142"/>
        <end position="186"/>
    </location>
</feature>
<feature type="region of interest" description="Disordered" evidence="1">
    <location>
        <begin position="268"/>
        <end position="303"/>
    </location>
</feature>
<comment type="caution">
    <text evidence="4">The sequence shown here is derived from an EMBL/GenBank/DDBJ whole genome shotgun (WGS) entry which is preliminary data.</text>
</comment>
<feature type="region of interest" description="Disordered" evidence="1">
    <location>
        <begin position="190"/>
        <end position="217"/>
    </location>
</feature>
<dbReference type="SUPFAM" id="SSF54106">
    <property type="entry name" value="LysM domain"/>
    <property type="match status" value="4"/>
</dbReference>
<evidence type="ECO:0000313" key="4">
    <source>
        <dbReference type="EMBL" id="GGH40453.1"/>
    </source>
</evidence>
<dbReference type="Pfam" id="PF01476">
    <property type="entry name" value="LysM"/>
    <property type="match status" value="4"/>
</dbReference>
<feature type="domain" description="LysM" evidence="3">
    <location>
        <begin position="308"/>
        <end position="352"/>
    </location>
</feature>
<dbReference type="PANTHER" id="PTHR33734:SF22">
    <property type="entry name" value="MEMBRANE-BOUND LYTIC MUREIN TRANSGLYCOSYLASE D"/>
    <property type="match status" value="1"/>
</dbReference>